<evidence type="ECO:0000256" key="1">
    <source>
        <dbReference type="SAM" id="Phobius"/>
    </source>
</evidence>
<evidence type="ECO:0000313" key="2">
    <source>
        <dbReference type="EMBL" id="BAS26751.1"/>
    </source>
</evidence>
<feature type="transmembrane region" description="Helical" evidence="1">
    <location>
        <begin position="163"/>
        <end position="181"/>
    </location>
</feature>
<reference evidence="3" key="1">
    <citation type="submission" date="2015-07" db="EMBL/GenBank/DDBJ databases">
        <title>Complete genome sequence and phylogenetic analysis of Limnochorda pilosa.</title>
        <authorList>
            <person name="Watanabe M."/>
            <person name="Kojima H."/>
            <person name="Fukui M."/>
        </authorList>
    </citation>
    <scope>NUCLEOTIDE SEQUENCE [LARGE SCALE GENOMIC DNA]</scope>
    <source>
        <strain evidence="3">HC45</strain>
    </source>
</reference>
<evidence type="ECO:0000313" key="3">
    <source>
        <dbReference type="Proteomes" id="UP000065807"/>
    </source>
</evidence>
<gene>
    <name evidence="2" type="ORF">LIP_0894</name>
</gene>
<protein>
    <submittedName>
        <fullName evidence="2">Uncharacterized protein</fullName>
    </submittedName>
</protein>
<accession>A0A0K2SI01</accession>
<keyword evidence="1" id="KW-0472">Membrane</keyword>
<keyword evidence="1" id="KW-1133">Transmembrane helix</keyword>
<dbReference type="RefSeq" id="WP_068134771.1">
    <property type="nucleotide sequence ID" value="NZ_AP014924.1"/>
</dbReference>
<keyword evidence="1" id="KW-0812">Transmembrane</keyword>
<feature type="transmembrane region" description="Helical" evidence="1">
    <location>
        <begin position="193"/>
        <end position="212"/>
    </location>
</feature>
<proteinExistence type="predicted"/>
<dbReference type="AlphaFoldDB" id="A0A0K2SI01"/>
<dbReference type="KEGG" id="lpil:LIP_0894"/>
<keyword evidence="3" id="KW-1185">Reference proteome</keyword>
<dbReference type="OrthoDB" id="9786944at2"/>
<name>A0A0K2SI01_LIMPI</name>
<reference evidence="3" key="2">
    <citation type="journal article" date="2016" name="Int. J. Syst. Evol. Microbiol.">
        <title>Complete genome sequence and cell structure of Limnochorda pilosa, a Gram-negative spore-former within the phylum Firmicutes.</title>
        <authorList>
            <person name="Watanabe M."/>
            <person name="Kojima H."/>
            <person name="Fukui M."/>
        </authorList>
    </citation>
    <scope>NUCLEOTIDE SEQUENCE [LARGE SCALE GENOMIC DNA]</scope>
    <source>
        <strain evidence="3">HC45</strain>
    </source>
</reference>
<organism evidence="2 3">
    <name type="scientific">Limnochorda pilosa</name>
    <dbReference type="NCBI Taxonomy" id="1555112"/>
    <lineage>
        <taxon>Bacteria</taxon>
        <taxon>Bacillati</taxon>
        <taxon>Bacillota</taxon>
        <taxon>Limnochordia</taxon>
        <taxon>Limnochordales</taxon>
        <taxon>Limnochordaceae</taxon>
        <taxon>Limnochorda</taxon>
    </lineage>
</organism>
<dbReference type="EMBL" id="AP014924">
    <property type="protein sequence ID" value="BAS26751.1"/>
    <property type="molecule type" value="Genomic_DNA"/>
</dbReference>
<dbReference type="Proteomes" id="UP000065807">
    <property type="component" value="Chromosome"/>
</dbReference>
<sequence>MKPVNLPELRAQFAGTRFWQLVQHHLRRQSQGELTQGVHGTVALLPEAARDLAEEFIDRWNARVYDRSFWQRDTADVFDEIIGDARSVLRPLGLATDEEAAFNLFNIVVLSYAYSAYDQPKMREFMGIERAAFPWPSALALLYPVGAAIYIATTTPAGSTMVIGYGIANLGYLLFAAGILGGSFRILGLRNRWQVFGAAVISFVAGSMLSNVGA</sequence>
<feature type="transmembrane region" description="Helical" evidence="1">
    <location>
        <begin position="131"/>
        <end position="151"/>
    </location>
</feature>
<dbReference type="STRING" id="1555112.LIP_0894"/>